<organism evidence="3 4">
    <name type="scientific">Nonomuraea mangrovi</name>
    <dbReference type="NCBI Taxonomy" id="2316207"/>
    <lineage>
        <taxon>Bacteria</taxon>
        <taxon>Bacillati</taxon>
        <taxon>Actinomycetota</taxon>
        <taxon>Actinomycetes</taxon>
        <taxon>Streptosporangiales</taxon>
        <taxon>Streptosporangiaceae</taxon>
        <taxon>Nonomuraea</taxon>
    </lineage>
</organism>
<dbReference type="SMART" id="SM00458">
    <property type="entry name" value="RICIN"/>
    <property type="match status" value="1"/>
</dbReference>
<evidence type="ECO:0000259" key="2">
    <source>
        <dbReference type="SMART" id="SM00458"/>
    </source>
</evidence>
<dbReference type="CDD" id="cd00161">
    <property type="entry name" value="beta-trefoil_Ricin-like"/>
    <property type="match status" value="1"/>
</dbReference>
<dbReference type="EMBL" id="JBHUFV010000020">
    <property type="protein sequence ID" value="MFD1932376.1"/>
    <property type="molecule type" value="Genomic_DNA"/>
</dbReference>
<feature type="domain" description="Ricin B lectin" evidence="2">
    <location>
        <begin position="38"/>
        <end position="183"/>
    </location>
</feature>
<dbReference type="InterPro" id="IPR035992">
    <property type="entry name" value="Ricin_B-like_lectins"/>
</dbReference>
<dbReference type="Pfam" id="PF00652">
    <property type="entry name" value="Ricin_B_lectin"/>
    <property type="match status" value="1"/>
</dbReference>
<proteinExistence type="predicted"/>
<dbReference type="PROSITE" id="PS50231">
    <property type="entry name" value="RICIN_B_LECTIN"/>
    <property type="match status" value="1"/>
</dbReference>
<sequence>MKRALLMVLLLSCVAVPVPAQASVRSAGPVAPPPGSVGPFQIRNVYNDRCLDSPAQPGGQPAPNGTRLQLWDCYGRGQWNQQWYLRKDPRYDRFLLVNAWDGKCVDAVWNGGNGTWVVAWDCYHQFNNLNQLWYVGPNGNPTGAISAAGGRVLDPVWQNIGSNGTPMQLWDNYNSASQKWRLVYYY</sequence>
<gene>
    <name evidence="3" type="ORF">ACFSKW_12910</name>
</gene>
<evidence type="ECO:0000313" key="3">
    <source>
        <dbReference type="EMBL" id="MFD1932376.1"/>
    </source>
</evidence>
<comment type="caution">
    <text evidence="3">The sequence shown here is derived from an EMBL/GenBank/DDBJ whole genome shotgun (WGS) entry which is preliminary data.</text>
</comment>
<evidence type="ECO:0000256" key="1">
    <source>
        <dbReference type="SAM" id="SignalP"/>
    </source>
</evidence>
<keyword evidence="4" id="KW-1185">Reference proteome</keyword>
<evidence type="ECO:0000313" key="4">
    <source>
        <dbReference type="Proteomes" id="UP001597368"/>
    </source>
</evidence>
<dbReference type="RefSeq" id="WP_379572437.1">
    <property type="nucleotide sequence ID" value="NZ_JBHUFV010000020.1"/>
</dbReference>
<name>A0ABW4ST65_9ACTN</name>
<feature type="chain" id="PRO_5045339996" evidence="1">
    <location>
        <begin position="23"/>
        <end position="186"/>
    </location>
</feature>
<feature type="signal peptide" evidence="1">
    <location>
        <begin position="1"/>
        <end position="22"/>
    </location>
</feature>
<accession>A0ABW4ST65</accession>
<keyword evidence="1" id="KW-0732">Signal</keyword>
<dbReference type="Proteomes" id="UP001597368">
    <property type="component" value="Unassembled WGS sequence"/>
</dbReference>
<dbReference type="SUPFAM" id="SSF50370">
    <property type="entry name" value="Ricin B-like lectins"/>
    <property type="match status" value="1"/>
</dbReference>
<reference evidence="4" key="1">
    <citation type="journal article" date="2019" name="Int. J. Syst. Evol. Microbiol.">
        <title>The Global Catalogue of Microorganisms (GCM) 10K type strain sequencing project: providing services to taxonomists for standard genome sequencing and annotation.</title>
        <authorList>
            <consortium name="The Broad Institute Genomics Platform"/>
            <consortium name="The Broad Institute Genome Sequencing Center for Infectious Disease"/>
            <person name="Wu L."/>
            <person name="Ma J."/>
        </authorList>
    </citation>
    <scope>NUCLEOTIDE SEQUENCE [LARGE SCALE GENOMIC DNA]</scope>
    <source>
        <strain evidence="4">ICMP 6774ER</strain>
    </source>
</reference>
<protein>
    <submittedName>
        <fullName evidence="3">RICIN domain-containing protein</fullName>
    </submittedName>
</protein>
<dbReference type="Gene3D" id="2.80.10.50">
    <property type="match status" value="1"/>
</dbReference>
<dbReference type="InterPro" id="IPR000772">
    <property type="entry name" value="Ricin_B_lectin"/>
</dbReference>